<dbReference type="Proteomes" id="UP000708208">
    <property type="component" value="Unassembled WGS sequence"/>
</dbReference>
<dbReference type="Pfam" id="PF00105">
    <property type="entry name" value="zf-C4"/>
    <property type="match status" value="1"/>
</dbReference>
<keyword evidence="6" id="KW-0805">Transcription regulation</keyword>
<feature type="region of interest" description="Disordered" evidence="11">
    <location>
        <begin position="86"/>
        <end position="114"/>
    </location>
</feature>
<evidence type="ECO:0000256" key="4">
    <source>
        <dbReference type="ARBA" id="ARBA00022771"/>
    </source>
</evidence>
<comment type="similarity">
    <text evidence="2">Belongs to the nuclear hormone receptor family. NR2 subfamily.</text>
</comment>
<dbReference type="CDD" id="cd06931">
    <property type="entry name" value="NR_LBD_HNF4_like"/>
    <property type="match status" value="1"/>
</dbReference>
<dbReference type="Pfam" id="PF00104">
    <property type="entry name" value="Hormone_recep"/>
    <property type="match status" value="1"/>
</dbReference>
<dbReference type="InterPro" id="IPR050274">
    <property type="entry name" value="Nuclear_hormone_rcpt_NR2"/>
</dbReference>
<comment type="subcellular location">
    <subcellularLocation>
        <location evidence="1">Nucleus</location>
    </subcellularLocation>
</comment>
<feature type="domain" description="Nuclear receptor" evidence="12">
    <location>
        <begin position="152"/>
        <end position="202"/>
    </location>
</feature>
<dbReference type="InterPro" id="IPR000536">
    <property type="entry name" value="Nucl_hrmn_rcpt_lig-bd"/>
</dbReference>
<feature type="compositionally biased region" description="Low complexity" evidence="11">
    <location>
        <begin position="89"/>
        <end position="100"/>
    </location>
</feature>
<dbReference type="PROSITE" id="PS51843">
    <property type="entry name" value="NR_LBD"/>
    <property type="match status" value="1"/>
</dbReference>
<dbReference type="OrthoDB" id="8183030at2759"/>
<evidence type="ECO:0000256" key="10">
    <source>
        <dbReference type="ARBA" id="ARBA00023242"/>
    </source>
</evidence>
<name>A0A8J2JWH2_9HEXA</name>
<evidence type="ECO:0000256" key="11">
    <source>
        <dbReference type="SAM" id="MobiDB-lite"/>
    </source>
</evidence>
<comment type="caution">
    <text evidence="14">The sequence shown here is derived from an EMBL/GenBank/DDBJ whole genome shotgun (WGS) entry which is preliminary data.</text>
</comment>
<dbReference type="SMART" id="SM00430">
    <property type="entry name" value="HOLI"/>
    <property type="match status" value="1"/>
</dbReference>
<feature type="compositionally biased region" description="Polar residues" evidence="11">
    <location>
        <begin position="101"/>
        <end position="114"/>
    </location>
</feature>
<keyword evidence="8" id="KW-0804">Transcription</keyword>
<protein>
    <submittedName>
        <fullName evidence="14">Uncharacterized protein</fullName>
    </submittedName>
</protein>
<evidence type="ECO:0000313" key="15">
    <source>
        <dbReference type="Proteomes" id="UP000708208"/>
    </source>
</evidence>
<dbReference type="PANTHER" id="PTHR24083">
    <property type="entry name" value="NUCLEAR HORMONE RECEPTOR"/>
    <property type="match status" value="1"/>
</dbReference>
<keyword evidence="7" id="KW-0238">DNA-binding</keyword>
<evidence type="ECO:0000256" key="1">
    <source>
        <dbReference type="ARBA" id="ARBA00004123"/>
    </source>
</evidence>
<evidence type="ECO:0000259" key="13">
    <source>
        <dbReference type="PROSITE" id="PS51843"/>
    </source>
</evidence>
<dbReference type="GO" id="GO:0008270">
    <property type="term" value="F:zinc ion binding"/>
    <property type="evidence" value="ECO:0007669"/>
    <property type="project" value="UniProtKB-KW"/>
</dbReference>
<keyword evidence="9" id="KW-0675">Receptor</keyword>
<keyword evidence="4" id="KW-0863">Zinc-finger</keyword>
<organism evidence="14 15">
    <name type="scientific">Allacma fusca</name>
    <dbReference type="NCBI Taxonomy" id="39272"/>
    <lineage>
        <taxon>Eukaryota</taxon>
        <taxon>Metazoa</taxon>
        <taxon>Ecdysozoa</taxon>
        <taxon>Arthropoda</taxon>
        <taxon>Hexapoda</taxon>
        <taxon>Collembola</taxon>
        <taxon>Symphypleona</taxon>
        <taxon>Sminthuridae</taxon>
        <taxon>Allacma</taxon>
    </lineage>
</organism>
<dbReference type="GO" id="GO:0003700">
    <property type="term" value="F:DNA-binding transcription factor activity"/>
    <property type="evidence" value="ECO:0007669"/>
    <property type="project" value="InterPro"/>
</dbReference>
<evidence type="ECO:0000256" key="2">
    <source>
        <dbReference type="ARBA" id="ARBA00006421"/>
    </source>
</evidence>
<dbReference type="CDD" id="cd06960">
    <property type="entry name" value="NR_DBD_HNF4A"/>
    <property type="match status" value="1"/>
</dbReference>
<evidence type="ECO:0000256" key="7">
    <source>
        <dbReference type="ARBA" id="ARBA00023125"/>
    </source>
</evidence>
<feature type="compositionally biased region" description="Polar residues" evidence="11">
    <location>
        <begin position="457"/>
        <end position="468"/>
    </location>
</feature>
<dbReference type="PROSITE" id="PS51030">
    <property type="entry name" value="NUCLEAR_REC_DBD_2"/>
    <property type="match status" value="1"/>
</dbReference>
<dbReference type="EMBL" id="CAJVCH010154925">
    <property type="protein sequence ID" value="CAG7727902.1"/>
    <property type="molecule type" value="Genomic_DNA"/>
</dbReference>
<evidence type="ECO:0000256" key="6">
    <source>
        <dbReference type="ARBA" id="ARBA00023015"/>
    </source>
</evidence>
<feature type="domain" description="NR LBD" evidence="13">
    <location>
        <begin position="227"/>
        <end position="453"/>
    </location>
</feature>
<dbReference type="InterPro" id="IPR049635">
    <property type="entry name" value="HNF4_LBD"/>
</dbReference>
<gene>
    <name evidence="14" type="ORF">AFUS01_LOCUS16718</name>
</gene>
<reference evidence="14" key="1">
    <citation type="submission" date="2021-06" db="EMBL/GenBank/DDBJ databases">
        <authorList>
            <person name="Hodson N. C."/>
            <person name="Mongue J. A."/>
            <person name="Jaron S. K."/>
        </authorList>
    </citation>
    <scope>NUCLEOTIDE SEQUENCE</scope>
</reference>
<evidence type="ECO:0000256" key="5">
    <source>
        <dbReference type="ARBA" id="ARBA00022833"/>
    </source>
</evidence>
<accession>A0A8J2JWH2</accession>
<keyword evidence="5" id="KW-0862">Zinc</keyword>
<keyword evidence="10" id="KW-0539">Nucleus</keyword>
<evidence type="ECO:0000256" key="8">
    <source>
        <dbReference type="ARBA" id="ARBA00023163"/>
    </source>
</evidence>
<dbReference type="AlphaFoldDB" id="A0A8J2JWH2"/>
<evidence type="ECO:0000256" key="9">
    <source>
        <dbReference type="ARBA" id="ARBA00023170"/>
    </source>
</evidence>
<dbReference type="GO" id="GO:0000978">
    <property type="term" value="F:RNA polymerase II cis-regulatory region sequence-specific DNA binding"/>
    <property type="evidence" value="ECO:0007669"/>
    <property type="project" value="InterPro"/>
</dbReference>
<proteinExistence type="inferred from homology"/>
<dbReference type="GO" id="GO:0005634">
    <property type="term" value="C:nucleus"/>
    <property type="evidence" value="ECO:0007669"/>
    <property type="project" value="UniProtKB-SubCell"/>
</dbReference>
<evidence type="ECO:0000313" key="14">
    <source>
        <dbReference type="EMBL" id="CAG7727902.1"/>
    </source>
</evidence>
<feature type="region of interest" description="Disordered" evidence="11">
    <location>
        <begin position="457"/>
        <end position="507"/>
    </location>
</feature>
<dbReference type="InterPro" id="IPR049636">
    <property type="entry name" value="HNF4-like_DBD"/>
</dbReference>
<dbReference type="InterPro" id="IPR001628">
    <property type="entry name" value="Znf_hrmn_rcpt"/>
</dbReference>
<evidence type="ECO:0000256" key="3">
    <source>
        <dbReference type="ARBA" id="ARBA00022723"/>
    </source>
</evidence>
<dbReference type="FunFam" id="1.10.565.10:FF:000026">
    <property type="entry name" value="Hepatocyte nuclear factor 4"/>
    <property type="match status" value="1"/>
</dbReference>
<feature type="compositionally biased region" description="Low complexity" evidence="11">
    <location>
        <begin position="480"/>
        <end position="498"/>
    </location>
</feature>
<evidence type="ECO:0000259" key="12">
    <source>
        <dbReference type="PROSITE" id="PS51030"/>
    </source>
</evidence>
<dbReference type="SMART" id="SM00399">
    <property type="entry name" value="ZnF_C4"/>
    <property type="match status" value="1"/>
</dbReference>
<sequence length="535" mass="59654">MCLSSIPHPSTISPVWGDVFILIVISTKQSCQLVIISRIPYKLAMDRRSSNNETVLMKLGNPMTTSTVASVIVENLNSLVVCGGGTPCSSSNPSRSRNSNIDGQNRASNSTTNLRNSIKDAIDIKMGRNGPVNVTYDESDRVDLRSDSNGASFFRRSVRKNHVYTCRFSRNCVVDKDKRNQCRYCRLRKCFKTGMKKEAVQNERDRISCRRPSFEESSASSTNNSLTVASLLQADASARQSSNNYNEVNQNDFNTRSKKIATVNDICDSMKMQLLVLVEWAKYIPTFCDLRLDDQVALLRAHAGEHLLLGVARRSMNLKDVLLLGNDFILPRQAADVSRVSCRVLDELVKPLRDINVDDTEYACLKAIVFFDPNARGLGEPHRIKALRFQVQLLLEDYISDRQYDSRGRFGEILLTLPALQSISWQMIEQIQFAKLFGMARIDNLLQEMLLGGAEATTNGIPSPSEEQVSPRGESGDSQLLPVSNSNNNSNSALVPLSSEDESPPYQIINQIGSHSHQLSFKTEPLLDTTDPNYA</sequence>
<keyword evidence="15" id="KW-1185">Reference proteome</keyword>
<keyword evidence="3" id="KW-0479">Metal-binding</keyword>